<dbReference type="Proteomes" id="UP001241758">
    <property type="component" value="Unassembled WGS sequence"/>
</dbReference>
<keyword evidence="3" id="KW-1185">Reference proteome</keyword>
<comment type="caution">
    <text evidence="2">The sequence shown here is derived from an EMBL/GenBank/DDBJ whole genome shotgun (WGS) entry which is preliminary data.</text>
</comment>
<reference evidence="2 3" key="1">
    <citation type="submission" date="2023-05" db="EMBL/GenBank/DDBJ databases">
        <title>Actinoplanes sp. NEAU-A12 genome sequencing.</title>
        <authorList>
            <person name="Wang Z.-S."/>
        </authorList>
    </citation>
    <scope>NUCLEOTIDE SEQUENCE [LARGE SCALE GENOMIC DNA]</scope>
    <source>
        <strain evidence="2 3">NEAU-A12</strain>
    </source>
</reference>
<dbReference type="InterPro" id="IPR022536">
    <property type="entry name" value="EspC"/>
</dbReference>
<organism evidence="2 3">
    <name type="scientific">Actinoplanes sandaracinus</name>
    <dbReference type="NCBI Taxonomy" id="3045177"/>
    <lineage>
        <taxon>Bacteria</taxon>
        <taxon>Bacillati</taxon>
        <taxon>Actinomycetota</taxon>
        <taxon>Actinomycetes</taxon>
        <taxon>Micromonosporales</taxon>
        <taxon>Micromonosporaceae</taxon>
        <taxon>Actinoplanes</taxon>
    </lineage>
</organism>
<dbReference type="SUPFAM" id="SSF140453">
    <property type="entry name" value="EsxAB dimer-like"/>
    <property type="match status" value="1"/>
</dbReference>
<gene>
    <name evidence="2" type="ORF">QLQ12_06115</name>
</gene>
<protein>
    <submittedName>
        <fullName evidence="2">Type VII secretion target</fullName>
    </submittedName>
</protein>
<dbReference type="Gene3D" id="1.10.287.1060">
    <property type="entry name" value="ESAT-6-like"/>
    <property type="match status" value="1"/>
</dbReference>
<accession>A0ABT6WEP7</accession>
<sequence length="110" mass="11968">MTLRVDPDEIRIFASSLARLSEDAEIAKGYAEQIGSFDVLETGAIGLVMGKHRAFMADFSATMQKLATLFDSSAVNMQATANQYQRTDEKSAAEIDASYPASPRPIADVY</sequence>
<name>A0ABT6WEP7_9ACTN</name>
<dbReference type="Pfam" id="PF10824">
    <property type="entry name" value="T7SS_ESX_EspC"/>
    <property type="match status" value="1"/>
</dbReference>
<dbReference type="EMBL" id="JASCTH010000003">
    <property type="protein sequence ID" value="MDI6098177.1"/>
    <property type="molecule type" value="Genomic_DNA"/>
</dbReference>
<dbReference type="InterPro" id="IPR036689">
    <property type="entry name" value="ESAT-6-like_sf"/>
</dbReference>
<evidence type="ECO:0000256" key="1">
    <source>
        <dbReference type="SAM" id="MobiDB-lite"/>
    </source>
</evidence>
<feature type="region of interest" description="Disordered" evidence="1">
    <location>
        <begin position="81"/>
        <end position="110"/>
    </location>
</feature>
<evidence type="ECO:0000313" key="2">
    <source>
        <dbReference type="EMBL" id="MDI6098177.1"/>
    </source>
</evidence>
<proteinExistence type="predicted"/>
<dbReference type="RefSeq" id="WP_282757700.1">
    <property type="nucleotide sequence ID" value="NZ_JASCTH010000003.1"/>
</dbReference>
<evidence type="ECO:0000313" key="3">
    <source>
        <dbReference type="Proteomes" id="UP001241758"/>
    </source>
</evidence>